<organism evidence="7 8">
    <name type="scientific">Ganoderma sinense ZZ0214-1</name>
    <dbReference type="NCBI Taxonomy" id="1077348"/>
    <lineage>
        <taxon>Eukaryota</taxon>
        <taxon>Fungi</taxon>
        <taxon>Dikarya</taxon>
        <taxon>Basidiomycota</taxon>
        <taxon>Agaricomycotina</taxon>
        <taxon>Agaricomycetes</taxon>
        <taxon>Polyporales</taxon>
        <taxon>Polyporaceae</taxon>
        <taxon>Ganoderma</taxon>
    </lineage>
</organism>
<dbReference type="Pfam" id="PF02826">
    <property type="entry name" value="2-Hacid_dh_C"/>
    <property type="match status" value="1"/>
</dbReference>
<dbReference type="InterPro" id="IPR050857">
    <property type="entry name" value="D-2-hydroxyacid_DH"/>
</dbReference>
<dbReference type="AlphaFoldDB" id="A0A2G8SD50"/>
<dbReference type="GO" id="GO:0051287">
    <property type="term" value="F:NAD binding"/>
    <property type="evidence" value="ECO:0007669"/>
    <property type="project" value="InterPro"/>
</dbReference>
<dbReference type="GO" id="GO:0016616">
    <property type="term" value="F:oxidoreductase activity, acting on the CH-OH group of donors, NAD or NADP as acceptor"/>
    <property type="evidence" value="ECO:0007669"/>
    <property type="project" value="InterPro"/>
</dbReference>
<dbReference type="SUPFAM" id="SSF51735">
    <property type="entry name" value="NAD(P)-binding Rossmann-fold domains"/>
    <property type="match status" value="1"/>
</dbReference>
<dbReference type="InterPro" id="IPR006139">
    <property type="entry name" value="D-isomer_2_OHA_DH_cat_dom"/>
</dbReference>
<feature type="domain" description="D-isomer specific 2-hydroxyacid dehydrogenase catalytic" evidence="5">
    <location>
        <begin position="32"/>
        <end position="319"/>
    </location>
</feature>
<dbReference type="InterPro" id="IPR036291">
    <property type="entry name" value="NAD(P)-bd_dom_sf"/>
</dbReference>
<dbReference type="InterPro" id="IPR006140">
    <property type="entry name" value="D-isomer_DH_NAD-bd"/>
</dbReference>
<accession>A0A2G8SD50</accession>
<protein>
    <recommendedName>
        <fullName evidence="9">D-isomer specific 2-hydroxyacid dehydrogenase NAD-binding domain-containing protein</fullName>
    </recommendedName>
</protein>
<name>A0A2G8SD50_9APHY</name>
<evidence type="ECO:0000259" key="5">
    <source>
        <dbReference type="Pfam" id="PF00389"/>
    </source>
</evidence>
<proteinExistence type="inferred from homology"/>
<keyword evidence="3" id="KW-0520">NAD</keyword>
<evidence type="ECO:0000313" key="7">
    <source>
        <dbReference type="EMBL" id="PIL31671.1"/>
    </source>
</evidence>
<dbReference type="EMBL" id="AYKW01000012">
    <property type="protein sequence ID" value="PIL31671.1"/>
    <property type="molecule type" value="Genomic_DNA"/>
</dbReference>
<evidence type="ECO:0000256" key="3">
    <source>
        <dbReference type="ARBA" id="ARBA00023027"/>
    </source>
</evidence>
<keyword evidence="2 4" id="KW-0560">Oxidoreductase</keyword>
<feature type="domain" description="D-isomer specific 2-hydroxyacid dehydrogenase NAD-binding" evidence="6">
    <location>
        <begin position="117"/>
        <end position="292"/>
    </location>
</feature>
<keyword evidence="8" id="KW-1185">Reference proteome</keyword>
<dbReference type="PANTHER" id="PTHR42789">
    <property type="entry name" value="D-ISOMER SPECIFIC 2-HYDROXYACID DEHYDROGENASE FAMILY PROTEIN (AFU_ORTHOLOGUE AFUA_6G10090)"/>
    <property type="match status" value="1"/>
</dbReference>
<evidence type="ECO:0008006" key="9">
    <source>
        <dbReference type="Google" id="ProtNLM"/>
    </source>
</evidence>
<dbReference type="Proteomes" id="UP000230002">
    <property type="component" value="Unassembled WGS sequence"/>
</dbReference>
<dbReference type="InterPro" id="IPR029753">
    <property type="entry name" value="D-isomer_DH_CS"/>
</dbReference>
<gene>
    <name evidence="7" type="ORF">GSI_06374</name>
</gene>
<evidence type="ECO:0000313" key="8">
    <source>
        <dbReference type="Proteomes" id="UP000230002"/>
    </source>
</evidence>
<evidence type="ECO:0000256" key="1">
    <source>
        <dbReference type="ARBA" id="ARBA00005854"/>
    </source>
</evidence>
<dbReference type="Gene3D" id="3.40.50.720">
    <property type="entry name" value="NAD(P)-binding Rossmann-like Domain"/>
    <property type="match status" value="2"/>
</dbReference>
<comment type="caution">
    <text evidence="7">The sequence shown here is derived from an EMBL/GenBank/DDBJ whole genome shotgun (WGS) entry which is preliminary data.</text>
</comment>
<reference evidence="7 8" key="1">
    <citation type="journal article" date="2015" name="Sci. Rep.">
        <title>Chromosome-level genome map provides insights into diverse defense mechanisms in the medicinal fungus Ganoderma sinense.</title>
        <authorList>
            <person name="Zhu Y."/>
            <person name="Xu J."/>
            <person name="Sun C."/>
            <person name="Zhou S."/>
            <person name="Xu H."/>
            <person name="Nelson D.R."/>
            <person name="Qian J."/>
            <person name="Song J."/>
            <person name="Luo H."/>
            <person name="Xiang L."/>
            <person name="Li Y."/>
            <person name="Xu Z."/>
            <person name="Ji A."/>
            <person name="Wang L."/>
            <person name="Lu S."/>
            <person name="Hayward A."/>
            <person name="Sun W."/>
            <person name="Li X."/>
            <person name="Schwartz D.C."/>
            <person name="Wang Y."/>
            <person name="Chen S."/>
        </authorList>
    </citation>
    <scope>NUCLEOTIDE SEQUENCE [LARGE SCALE GENOMIC DNA]</scope>
    <source>
        <strain evidence="7 8">ZZ0214-1</strain>
    </source>
</reference>
<dbReference type="PANTHER" id="PTHR42789:SF1">
    <property type="entry name" value="D-ISOMER SPECIFIC 2-HYDROXYACID DEHYDROGENASE FAMILY PROTEIN (AFU_ORTHOLOGUE AFUA_6G10090)"/>
    <property type="match status" value="1"/>
</dbReference>
<evidence type="ECO:0000259" key="6">
    <source>
        <dbReference type="Pfam" id="PF02826"/>
    </source>
</evidence>
<dbReference type="OrthoDB" id="298012at2759"/>
<dbReference type="PROSITE" id="PS00671">
    <property type="entry name" value="D_2_HYDROXYACID_DH_3"/>
    <property type="match status" value="1"/>
</dbReference>
<evidence type="ECO:0000256" key="2">
    <source>
        <dbReference type="ARBA" id="ARBA00023002"/>
    </source>
</evidence>
<dbReference type="SUPFAM" id="SSF52283">
    <property type="entry name" value="Formate/glycerate dehydrogenase catalytic domain-like"/>
    <property type="match status" value="1"/>
</dbReference>
<comment type="similarity">
    <text evidence="1 4">Belongs to the D-isomer specific 2-hydroxyacid dehydrogenase family.</text>
</comment>
<dbReference type="CDD" id="cd12169">
    <property type="entry name" value="PGDH_like_1"/>
    <property type="match status" value="1"/>
</dbReference>
<sequence>MSAERIRVAILDDYQNVAFKFGDWSSVQDRLSVDTFPDTTADEDVLAKRLQPYTIICAMRERTKFRASLLDRLPNLRLIATTGRQNAGIDVAYAKTKGIVVSGTGGKGNSTLEHIWTLILATARHIVIEDARVKASAIPWQTTIPMGLAGRTLGLVGVGKLGSQTGKIAKAFGMEVVGWSPNLTPGRADEAGVTYIATKEELFKCSDIVSLHMVLSERSRGMITAADLALMKPTAFFINTSRGPLVDESALIQVLQEKKIAGAGLDVFDQEPLPLDHPLRELTNVTLSPHTGYVSDSNYEAFWGQTVENIAAFLDGRPTHVLG</sequence>
<evidence type="ECO:0000256" key="4">
    <source>
        <dbReference type="RuleBase" id="RU003719"/>
    </source>
</evidence>
<dbReference type="Pfam" id="PF00389">
    <property type="entry name" value="2-Hacid_dh"/>
    <property type="match status" value="1"/>
</dbReference>
<dbReference type="STRING" id="1077348.A0A2G8SD50"/>